<feature type="coiled-coil region" evidence="6">
    <location>
        <begin position="3355"/>
        <end position="3393"/>
    </location>
</feature>
<evidence type="ECO:0000256" key="5">
    <source>
        <dbReference type="ARBA" id="ARBA00023136"/>
    </source>
</evidence>
<dbReference type="Pfam" id="PF00435">
    <property type="entry name" value="Spectrin"/>
    <property type="match status" value="3"/>
</dbReference>
<gene>
    <name evidence="8" type="ORF">LARSCL_LOCUS17067</name>
</gene>
<keyword evidence="9" id="KW-1185">Reference proteome</keyword>
<feature type="coiled-coil region" evidence="6">
    <location>
        <begin position="2996"/>
        <end position="3056"/>
    </location>
</feature>
<reference evidence="8 9" key="1">
    <citation type="submission" date="2024-04" db="EMBL/GenBank/DDBJ databases">
        <authorList>
            <person name="Rising A."/>
            <person name="Reimegard J."/>
            <person name="Sonavane S."/>
            <person name="Akerstrom W."/>
            <person name="Nylinder S."/>
            <person name="Hedman E."/>
            <person name="Kallberg Y."/>
        </authorList>
    </citation>
    <scope>NUCLEOTIDE SEQUENCE [LARGE SCALE GENOMIC DNA]</scope>
</reference>
<sequence>MEERSFVKKFRNLQKHWESLQEKCNGSLRAVDSCLQKLISFSQGQERLSKWLQEVGLSVQQHAEPKSTIQEKRAQLQSQKVIHQDILSHKPLLEAVCDKANELMAVTGDNTIPSYIHDVKMMYNAMCTKSEGLLGKLKDSINDHQKYLDDCRKFQEFLSTCHIKLQECKDTSGEKPIIVSRLNILKDLMSKQSEGDKMLSDLEKLCTVVCKNTSEHGCEILRHEMKELSDSWSQYNTALMESKCNLTNVIQQWTSFEKNMQTLNKWFKDMDAEFKKPQLQSTLEEKETQHAILKDLNDKVVYYQKDLDTLTDEAHSLTHSSGVESIKFDVSQLNVRYQNLVSLSKTLLHRWELIVQDHKAFERKADEFSEWLSAGQKILTDIETEESIEQSMIKLQVLVNDRLQGQQLLSETVQSGERLYQDTATTGRETIRERLRGLRDKFDLFSNSVVEVQRQLESLNQHWVSFKDTFKQILNWMDSADRTLSSHGLNLPSIQDINSRLLKYKALNQETEPHKRQLDLLQSKVQSVAPLMKEEDLPLSILEATARFNNLVTVIKEYLEKMEHLSNLYQQCQDHKDVCEEWCQKNEEQLILCSDFAGNRTVLKAKEEQLRNLKEHLPEGADKIQLYGKHVQQLSDVIATRDFEQLTKSHAAFEKRYQDIATKADETLREMTEKFKQWETFDEKCNAMTAWLENMEQRIKDFVLKTTLEEKIEQRDKFQMLVGDILANESAIILHSKIVESPERALLGELRTKEADFDVLSDESQELIAASGEMRISMGTSQIISRFQSMLLTCKELARKCEQHVEDHQQFNEKYKICSDWIENATAQYAKINVLPYDSSETLQKKLILVQELLQTKDEGLNMVSATVQYGEQLQVGSSPDGWETVQVMLQNLQTAFDKVFDDATSLERSLLSTQFVWSEFEETLQRLQSWIINCSSNFYDSPKQGVNLDNKKGLLRTYKALLVDINGHDRAVEDLQLSHDCVPTLDKNIDEIINNLVEKQKSLKSKSEEYIEFYENCVQEHDSWNKAMNDVRNWLNSTQTSIDACRDTNLDRISLLGSLRTIKNIITSFDAERPRLGSVEESFQKVLKSTHEDGKNALTEELKSLQSLFESTEASAEKTADLLEDLMNQWTDYEERVSEVQAWMKEIENSLQSICLKESLSEKRLQLEKLKNIQGEVREKELEIDALTDKMQQLQKGPSKRRISKLSELGITYQNLVSRARDTYAKWNQYVIDHQEFLSIVAEFQKHLTDLKQKLELCQTPEGTLEDIQEKLKTVQDIACEKEALSSTFQSITDKAQVVLSSTAPMGHSAINETIQSLQELLSTIVLNSSTIKVSLEDCLHLWSTFLHSMKQVSKVTDNIEHTLEEARKYQSTLAEKKCQLDKVKSLQHKIQQEKMEVDSLKTRSEEMIEKGPHCAYTSEAMDLVHRFYAASESINGLVLQNEQNFKNHQTFKSNCDNLVTWMRQLREKIPPVTRSLSDKLNLESSASILEELLAKKSQGQLKVDAIIQSGEIAMATSSESGKKMISTDMENLTADFQNLFIEIADLKEELDNICIQLREFKDEYEKVSEWLQVMETDVKAQKTTLKSTLEEKEAIVNYCKGVLDELEKGKESIEKLMASAAGLLASHLDTYIRNQLTIVSSRFQVLRNLAKDVSDKANTSYEIHKAYKEKLSESKRWIDSTNEKIKQIGKIEGNKAHLEKMLNEIQALGRKQDDGLSLVQSTIVASDKAARTSNQAGKDVIATEIHELQSQWDRLLHSISETKIAIETALLQWADYTSSEAKLIEWLTEHEQMLKEVKKTNIPPMTKENVNQRKTRLRKANSMVQDIVSFEPMIESIQTKAVQLHQPVSPEIHEKYQRLVEDSKKYRDHQQSVMDYLQQFMDSCMDISKWLSSAREKLSKCAMPSGDREAMKDKTNKIQILQSELGEGLEKLHQATFLGEVVKENVETEEEKCMIDEELLKLQEEYELLKANVAEVKVSLDVGVVKWNEYDEQYAKCSEWLLKMEPLVQSYAKPQANLLSKRARLQEFQDHLQTIFDYQIEFDKLNMKAQLLLETYSDSSISNAFTLLSRKYGALVSFSKEVMHQLEQHFQEHQQQQCMFSECIELIDVSKEKLNDCCTPSSSVDELNAKLSSLKVLSNSMDQAQNKIRYTMELTEKVIANTDSDGMSSIQEDADNLKTDFEDLLKEIAATQLRLTERLAMVGEFNKTLRQFKVWLEEIDSEIEATGKQELNSLIEKKSVLEKYSTILKDLQAHETTAKRLKGEANDYPIVRDEILECLEKYNNFLLITQNCTSQLTSEIEELEKFKNAYAAAETWLRDTKMTLHNIGLQADSIAAIEEKLTSFKKLEESLPEGEGLVKTATELGNAAGNNMGFLGRERISKEVETLNSAYEELLVSVNELKFGLERCLDAWNEFESSKKEVESWLSDIKNKILPYLESSPDIHDSDRLGKLKEMYDEIKEHKIDVDSLNTLCENLVEVSSYAACRDPVVSISGEYNSLSSNVSDTISKLEKYICNQGEFADSKNEFSSWYNQNKAILDENNNMKGDLDILQKRMHNMKSVSAALPEGQRLLDATVDCGNKALRVLPDAAKAKIKSEMDNMKDQYSELSKQTTEVISALSSVLSRLQEFAQNKNKLKEWLDNIKTKVPEKFIIKPDIVEVRTRIESFKQIFSDMENHKSQLKELQVEASELALKTGDESEISKVEEISEDFKTVHQKVKTLLTLLEKELSTLQSYNHELQEIEKWLLQMSFNLMSHHSLQISNLVKTREQANKHQLLLREIQNYQKVIDSLKVKGSLIINDYKNDVPTIENQINGQITNVQESYDSLLMTAENIQAQLEDALSKFKAYEDSLLLCERLLNETRPFISSGLDAPKLSSEDARDKLDMAKKYLKNLVDGREKLQHAIQGCVEATSSISRPSSPDVGFASSLPEKEMQIKIQLQDYIEQLQAFSTSLENIVSEWETLNKLKNSIEKWIMEKENFLSSLEAKPMDFNIEALNSRLHDLEDIKIQVTEKESEIDSIERKEKKRNDLSEVNRLREKLKHLDSRVSQLMNQCIAQRLTVEEMRIIFCEVESQLKLCDEKIDNIEKQMTAGSAQKKQLLQQSLEDLNSVDGLLTKLKTMTDKLRDKFSEQSEKEIRNRISNLDKRLEDLRNRCMRKIQNIELIETNVNSLSSELSAIQEWINEKKLQLKSLPKPGYQSACIEGALQEIKSIQRETLNKEIVIQSTEKKVESVCADIDQKERDSLIHDMNTLKSKFDDLCNALDSELSKVDTFLSKSKHFEKELDDIKQWLIEKERLLNRIEWFPGKQEELNEAKTQFVTEETIIKKYEETVITNVYKLGKDLEELCNSEELTSLNSTLDEIKRHLDQVKKLLEKNIKEVNKMIEEQKIVDESLEKIQSWLTEAESILSTTLRLDASIEVIEEQKSTYKQLTEESKKLFEELMKLQSASDKILPKMKSSNRMQLENELRALKERLHRIEDALNEKLQLLDEAMVQQKEQKWQLEESSRKLEEIKEEIQHLSKPLGPFTTDAEFVVESYEKILHRLLDLNERLQGIKPLSSFLNMYNNLLEKYSEVIQQVQDKHAKAKQSLSIRDQYHTLVKEINETVYTCHENLTTINDENIPSDKKLVKYQSILDDITQCEATFTKASDKGEQIAKEGTANDCNKIMEELQRLRSKLNELRKAVNKEKTQHENLIAEQKKYMHEMDNVLGELRSGLSVMQSQPLLKLPSKDVQKEIHKHKDLASDLKKWLNEASVLTNQIDAELQSESLPGSFMEQVEECNLFQQTLVLAMEEQLQYLKSAYEVRKEFEKISESLNTWLEGAEKMLDVSSSGVDFQNIDSTYAELQKYFSDISTYENQLSEIQKLGSQIHSTLIDDQVSLLEAEIECLKQTLHKVVNSADKVITEVEINCILWKEYKELFEKVSSLVKAPIPAEKPASISALNASIKKLSNLSKEMQKNQTLINELNEKARSLNRKANMTSADMINQKLSNINSQWQDHLCSLESQISALTDILNQWEVYSEVDKNVQSSLLSCERRLEDIMASQTISENSLKNLLEEVKQVGSAIDNLTSLSTGVLAYLNSLPSGSEAQKQIKNHLQDVRKRYQKLICDIESKLKQVHEESEAMKNLEEQVTVIQEKIHTIEEKIKLIDCYIDDLDTVDQTMTEVREEVTTITETVKTVTTKTKENFRKKDYTIPDSITKTLSSLELLSEATTTILEDKEREYKKARAIRIEYTEALDDVVAWLKKAQEQLQDKSNLPEVALEYINVLISEVVPIKSKLDTVRRNGLLIAESTRNPSEKQIILNSITSLEDQMSKVESWLYEREVQLKEAVNALRQFLESHTFIQSWISKVESYLSEDTEILSLADAKQKLSNLQGFSKESSQVQQHLKNMSKRFEKIGEVCSTGDLADMLDSIEQDESSTDSRLQEQLSLLQEMVEEWEQCERKIKEVASWVEKAKTSLESPHFKKRSLRDQLTTREKMMSDMSVQKTKVLMALEKLQVHLRSHIGCQHQILTRGQSVQEELETLHSQVEKQCETLQLCVVQEDQYQQDGQALKHAISQADHQLKLATSPSINIEEKDKLKELQQVNPSEVNLNSTKIVDPASGEVTVTQKLEPQLSAAPHSPSIPCVEQSHEETKFLSDTSFQNYKRDTKKQVLHTDNLLSTNLTERKELNHVIDNDSIKSVSRVVSESSDSRTIEKNIDDDMGKSRVSQQTSSSFALRSDKHSVVLSSVGDYPETALSVTSDKEANIAQMRSQKSSETFAFGSTARELVSSKISEFQGNAELFAQSEKQDFATTKITKTSQSEMKVRSRQITSFVTKSITSKLDENVNPNICSESNIVSSDFKDSLLSSESSSQEVKSATMSFQEKHTAVSSNISQATKIQSENKSENFSVSEFENKAFSPESDFAVSGMPIHEENSASLNAASKEQYVSTSIKTGEEKGKFAMFSTKSFEGKQIMSEVSSTSRQFAVAQSMVKQMKYSSMHIDSPKDPEIIQDSAFYDINKQISVKTEEKLFDRPFTTFTPDSPSTKIEYTTEENLSKVPDSKTLELGIPQNLENKEISSKNSVSVSKTTVVTKRSYVTQSRKIVSVQQGTKTMQFYDKTQDIDNMQPEESVDDITRMVTAPDRATFDRKNDSEGIGMVSKKSVKEESTDESTSDIKTTKSKKKKKSKNLINPDNEFSLKKDIKVPVRLEEMTKPEKIDLDVSEKESSLDTDIYPSESSSDVNYKNYAKKSLVDAVSNLDIQETSRTASDVTSISRDDTSIKSSDSDIISEINENQKDKQADSTIMEKKIICIQKSDKQRICDETEAQLSSKDIDSPFSAQEKTLPDGTKQKKKKNQNKTVEKESCHVDDSGVVVKNENISPEVAVPAGDVNKENQQLFGAISKKGKGRKKDELQIKSDLESSSRSVQIDPSSSVSVNVAAISESEGKKLVIGIDAVPINEKSPLSYFKNEQVLAEVNSPVQIISDSTLTKQNKGHNKLTKLVEAPHSQIVAESSQDTDEIKSVSSTDFNVVSAPNVLTMKTEIFNNEETENRESLMSTALETTQNIQHKFRENDDKSESKCKKEMISELNEINLPDGKTPKEKDSSVIEKDDAHDSIDSSKINSLTDSVVKKNKKSKPVSVSSIVPSESAKGDQKLKPVSVSSIVPSESAKGDQKLKPVSVSADYPRELADINQKNKISFC</sequence>
<evidence type="ECO:0000256" key="3">
    <source>
        <dbReference type="ARBA" id="ARBA00022737"/>
    </source>
</evidence>
<dbReference type="Gene3D" id="1.20.58.60">
    <property type="match status" value="20"/>
</dbReference>
<dbReference type="EMBL" id="CAXIEN010000282">
    <property type="protein sequence ID" value="CAL1291409.1"/>
    <property type="molecule type" value="Genomic_DNA"/>
</dbReference>
<comment type="subcellular location">
    <subcellularLocation>
        <location evidence="1">Membrane</location>
    </subcellularLocation>
</comment>
<feature type="compositionally biased region" description="Basic and acidic residues" evidence="7">
    <location>
        <begin position="5588"/>
        <end position="5608"/>
    </location>
</feature>
<evidence type="ECO:0000256" key="1">
    <source>
        <dbReference type="ARBA" id="ARBA00004370"/>
    </source>
</evidence>
<name>A0AAV2B7L9_9ARAC</name>
<feature type="coiled-coil region" evidence="6">
    <location>
        <begin position="3660"/>
        <end position="3701"/>
    </location>
</feature>
<organism evidence="8 9">
    <name type="scientific">Larinioides sclopetarius</name>
    <dbReference type="NCBI Taxonomy" id="280406"/>
    <lineage>
        <taxon>Eukaryota</taxon>
        <taxon>Metazoa</taxon>
        <taxon>Ecdysozoa</taxon>
        <taxon>Arthropoda</taxon>
        <taxon>Chelicerata</taxon>
        <taxon>Arachnida</taxon>
        <taxon>Araneae</taxon>
        <taxon>Araneomorphae</taxon>
        <taxon>Entelegynae</taxon>
        <taxon>Araneoidea</taxon>
        <taxon>Araneidae</taxon>
        <taxon>Larinioides</taxon>
    </lineage>
</organism>
<feature type="region of interest" description="Disordered" evidence="7">
    <location>
        <begin position="5316"/>
        <end position="5357"/>
    </location>
</feature>
<dbReference type="SUPFAM" id="SSF46966">
    <property type="entry name" value="Spectrin repeat"/>
    <property type="match status" value="29"/>
</dbReference>
<feature type="coiled-coil region" evidence="6">
    <location>
        <begin position="3417"/>
        <end position="3519"/>
    </location>
</feature>
<dbReference type="GO" id="GO:0005640">
    <property type="term" value="C:nuclear outer membrane"/>
    <property type="evidence" value="ECO:0007669"/>
    <property type="project" value="TreeGrafter"/>
</dbReference>
<feature type="coiled-coil region" evidence="6">
    <location>
        <begin position="2826"/>
        <end position="2853"/>
    </location>
</feature>
<evidence type="ECO:0000313" key="8">
    <source>
        <dbReference type="EMBL" id="CAL1291409.1"/>
    </source>
</evidence>
<dbReference type="GO" id="GO:0034993">
    <property type="term" value="C:meiotic nuclear membrane microtubule tethering complex"/>
    <property type="evidence" value="ECO:0007669"/>
    <property type="project" value="TreeGrafter"/>
</dbReference>
<dbReference type="GO" id="GO:0007097">
    <property type="term" value="P:nuclear migration"/>
    <property type="evidence" value="ECO:0007669"/>
    <property type="project" value="TreeGrafter"/>
</dbReference>
<feature type="coiled-coil region" evidence="6">
    <location>
        <begin position="3136"/>
        <end position="3170"/>
    </location>
</feature>
<comment type="caution">
    <text evidence="8">The sequence shown here is derived from an EMBL/GenBank/DDBJ whole genome shotgun (WGS) entry which is preliminary data.</text>
</comment>
<proteinExistence type="predicted"/>
<feature type="compositionally biased region" description="Basic residues" evidence="7">
    <location>
        <begin position="5168"/>
        <end position="5177"/>
    </location>
</feature>
<dbReference type="Proteomes" id="UP001497382">
    <property type="component" value="Unassembled WGS sequence"/>
</dbReference>
<evidence type="ECO:0008006" key="10">
    <source>
        <dbReference type="Google" id="ProtNLM"/>
    </source>
</evidence>
<dbReference type="GO" id="GO:0005737">
    <property type="term" value="C:cytoplasm"/>
    <property type="evidence" value="ECO:0007669"/>
    <property type="project" value="TreeGrafter"/>
</dbReference>
<feature type="region of interest" description="Disordered" evidence="7">
    <location>
        <begin position="5578"/>
        <end position="5671"/>
    </location>
</feature>
<accession>A0AAV2B7L9</accession>
<feature type="region of interest" description="Disordered" evidence="7">
    <location>
        <begin position="5128"/>
        <end position="5182"/>
    </location>
</feature>
<dbReference type="GO" id="GO:0051015">
    <property type="term" value="F:actin filament binding"/>
    <property type="evidence" value="ECO:0007669"/>
    <property type="project" value="TreeGrafter"/>
</dbReference>
<dbReference type="PANTHER" id="PTHR47535:SF1">
    <property type="entry name" value="NESPRIN-1"/>
    <property type="match status" value="1"/>
</dbReference>
<feature type="coiled-coil region" evidence="6">
    <location>
        <begin position="3943"/>
        <end position="3987"/>
    </location>
</feature>
<keyword evidence="6" id="KW-0175">Coiled coil</keyword>
<evidence type="ECO:0000256" key="7">
    <source>
        <dbReference type="SAM" id="MobiDB-lite"/>
    </source>
</evidence>
<keyword evidence="3" id="KW-0677">Repeat</keyword>
<keyword evidence="5" id="KW-0472">Membrane</keyword>
<feature type="compositionally biased region" description="Low complexity" evidence="7">
    <location>
        <begin position="5628"/>
        <end position="5639"/>
    </location>
</feature>
<feature type="coiled-coil region" evidence="6">
    <location>
        <begin position="1385"/>
        <end position="1412"/>
    </location>
</feature>
<dbReference type="InterPro" id="IPR002017">
    <property type="entry name" value="Spectrin_repeat"/>
</dbReference>
<evidence type="ECO:0000256" key="2">
    <source>
        <dbReference type="ARBA" id="ARBA00022692"/>
    </source>
</evidence>
<feature type="coiled-coil region" evidence="6">
    <location>
        <begin position="2169"/>
        <end position="2196"/>
    </location>
</feature>
<feature type="coiled-coil region" evidence="6">
    <location>
        <begin position="2669"/>
        <end position="2696"/>
    </location>
</feature>
<evidence type="ECO:0000313" key="9">
    <source>
        <dbReference type="Proteomes" id="UP001497382"/>
    </source>
</evidence>
<feature type="coiled-coil region" evidence="6">
    <location>
        <begin position="3565"/>
        <end position="3592"/>
    </location>
</feature>
<evidence type="ECO:0000256" key="6">
    <source>
        <dbReference type="SAM" id="Coils"/>
    </source>
</evidence>
<keyword evidence="4" id="KW-1133">Transmembrane helix</keyword>
<dbReference type="InterPro" id="IPR018159">
    <property type="entry name" value="Spectrin/alpha-actinin"/>
</dbReference>
<dbReference type="PANTHER" id="PTHR47535">
    <property type="entry name" value="MUSCLE-SPECIFIC PROTEIN 300 KDA, ISOFORM G"/>
    <property type="match status" value="1"/>
</dbReference>
<feature type="coiled-coil region" evidence="6">
    <location>
        <begin position="4115"/>
        <end position="4149"/>
    </location>
</feature>
<dbReference type="CDD" id="cd00176">
    <property type="entry name" value="SPEC"/>
    <property type="match status" value="8"/>
</dbReference>
<protein>
    <recommendedName>
        <fullName evidence="10">Nesprin-1</fullName>
    </recommendedName>
</protein>
<keyword evidence="2" id="KW-0812">Transmembrane</keyword>
<dbReference type="InterPro" id="IPR052403">
    <property type="entry name" value="LINC-complex_assoc"/>
</dbReference>
<feature type="coiled-coil region" evidence="6">
    <location>
        <begin position="1531"/>
        <end position="1565"/>
    </location>
</feature>
<feature type="compositionally biased region" description="Low complexity" evidence="7">
    <location>
        <begin position="5648"/>
        <end position="5659"/>
    </location>
</feature>
<dbReference type="SMART" id="SM00150">
    <property type="entry name" value="SPEC"/>
    <property type="match status" value="28"/>
</dbReference>
<feature type="coiled-coil region" evidence="6">
    <location>
        <begin position="1164"/>
        <end position="1198"/>
    </location>
</feature>
<evidence type="ECO:0000256" key="4">
    <source>
        <dbReference type="ARBA" id="ARBA00022989"/>
    </source>
</evidence>